<dbReference type="Proteomes" id="UP001295423">
    <property type="component" value="Unassembled WGS sequence"/>
</dbReference>
<feature type="compositionally biased region" description="Acidic residues" evidence="1">
    <location>
        <begin position="31"/>
        <end position="41"/>
    </location>
</feature>
<protein>
    <submittedName>
        <fullName evidence="2">Uncharacterized protein</fullName>
    </submittedName>
</protein>
<evidence type="ECO:0000256" key="1">
    <source>
        <dbReference type="SAM" id="MobiDB-lite"/>
    </source>
</evidence>
<sequence>MADSSSDDSDEWGTEEIVIPSKSGAAQNQSEEGENDDGDWDWDVVIEKKGPKLSTVQTAPKKPGEPMIIVDITQLDENVHSKFDRNSVNNTDAASAWRKKIENQYQTYSKDAKLLGNGTVIPCGSSVWRDALVRLRDERKGHYFCPVFSPKK</sequence>
<reference evidence="2" key="1">
    <citation type="submission" date="2023-08" db="EMBL/GenBank/DDBJ databases">
        <authorList>
            <person name="Audoor S."/>
            <person name="Bilcke G."/>
        </authorList>
    </citation>
    <scope>NUCLEOTIDE SEQUENCE</scope>
</reference>
<organism evidence="2 3">
    <name type="scientific">Cylindrotheca closterium</name>
    <dbReference type="NCBI Taxonomy" id="2856"/>
    <lineage>
        <taxon>Eukaryota</taxon>
        <taxon>Sar</taxon>
        <taxon>Stramenopiles</taxon>
        <taxon>Ochrophyta</taxon>
        <taxon>Bacillariophyta</taxon>
        <taxon>Bacillariophyceae</taxon>
        <taxon>Bacillariophycidae</taxon>
        <taxon>Bacillariales</taxon>
        <taxon>Bacillariaceae</taxon>
        <taxon>Cylindrotheca</taxon>
    </lineage>
</organism>
<proteinExistence type="predicted"/>
<dbReference type="EMBL" id="CAKOGP040002313">
    <property type="protein sequence ID" value="CAJ1967115.1"/>
    <property type="molecule type" value="Genomic_DNA"/>
</dbReference>
<name>A0AAD2JP63_9STRA</name>
<comment type="caution">
    <text evidence="2">The sequence shown here is derived from an EMBL/GenBank/DDBJ whole genome shotgun (WGS) entry which is preliminary data.</text>
</comment>
<evidence type="ECO:0000313" key="2">
    <source>
        <dbReference type="EMBL" id="CAJ1967115.1"/>
    </source>
</evidence>
<keyword evidence="3" id="KW-1185">Reference proteome</keyword>
<dbReference type="AlphaFoldDB" id="A0AAD2JP63"/>
<evidence type="ECO:0000313" key="3">
    <source>
        <dbReference type="Proteomes" id="UP001295423"/>
    </source>
</evidence>
<gene>
    <name evidence="2" type="ORF">CYCCA115_LOCUS22621</name>
</gene>
<feature type="region of interest" description="Disordered" evidence="1">
    <location>
        <begin position="1"/>
        <end position="41"/>
    </location>
</feature>
<accession>A0AAD2JP63</accession>
<feature type="compositionally biased region" description="Acidic residues" evidence="1">
    <location>
        <begin position="1"/>
        <end position="14"/>
    </location>
</feature>